<dbReference type="Proteomes" id="UP000199125">
    <property type="component" value="Unassembled WGS sequence"/>
</dbReference>
<feature type="transmembrane region" description="Helical" evidence="6">
    <location>
        <begin position="110"/>
        <end position="130"/>
    </location>
</feature>
<evidence type="ECO:0000256" key="4">
    <source>
        <dbReference type="ARBA" id="ARBA00022729"/>
    </source>
</evidence>
<dbReference type="EMBL" id="FNXG01000002">
    <property type="protein sequence ID" value="SEH79791.1"/>
    <property type="molecule type" value="Genomic_DNA"/>
</dbReference>
<evidence type="ECO:0000256" key="2">
    <source>
        <dbReference type="ARBA" id="ARBA00022617"/>
    </source>
</evidence>
<dbReference type="CDD" id="cd16378">
    <property type="entry name" value="CcmH_N"/>
    <property type="match status" value="1"/>
</dbReference>
<sequence length="161" mass="17760">MSARLQGVRLALAVLALGIAQGAWAVQPDEVLADPALEHRARQIGQVLRCPVCQGENIDESNAAISRDLRLYVRERLVEGDSDTQVIRAVTDRYGEYVLFEPRAEGANLILYWAGPLMALVAAIVAFLFLRARRPEAAPAPPVLTDEERARLEALMRDQDS</sequence>
<organism evidence="8 9">
    <name type="scientific">Paracoccus alkenifer</name>
    <dbReference type="NCBI Taxonomy" id="65735"/>
    <lineage>
        <taxon>Bacteria</taxon>
        <taxon>Pseudomonadati</taxon>
        <taxon>Pseudomonadota</taxon>
        <taxon>Alphaproteobacteria</taxon>
        <taxon>Rhodobacterales</taxon>
        <taxon>Paracoccaceae</taxon>
        <taxon>Paracoccus</taxon>
    </lineage>
</organism>
<feature type="signal peptide" evidence="6">
    <location>
        <begin position="1"/>
        <end position="25"/>
    </location>
</feature>
<dbReference type="OrthoDB" id="9804975at2"/>
<dbReference type="GO" id="GO:0046872">
    <property type="term" value="F:metal ion binding"/>
    <property type="evidence" value="ECO:0007669"/>
    <property type="project" value="UniProtKB-KW"/>
</dbReference>
<keyword evidence="5 6" id="KW-0408">Iron</keyword>
<accession>A0A1H6KVY5</accession>
<dbReference type="GO" id="GO:0005886">
    <property type="term" value="C:plasma membrane"/>
    <property type="evidence" value="ECO:0007669"/>
    <property type="project" value="TreeGrafter"/>
</dbReference>
<feature type="domain" description="CcmH/CycL/Ccl2/NrfF N-terminal" evidence="7">
    <location>
        <begin position="15"/>
        <end position="156"/>
    </location>
</feature>
<evidence type="ECO:0000313" key="8">
    <source>
        <dbReference type="EMBL" id="SEH79791.1"/>
    </source>
</evidence>
<evidence type="ECO:0000256" key="3">
    <source>
        <dbReference type="ARBA" id="ARBA00022723"/>
    </source>
</evidence>
<feature type="chain" id="PRO_5011328437" description="Cytochrome c-type biogenesis protein" evidence="6">
    <location>
        <begin position="26"/>
        <end position="161"/>
    </location>
</feature>
<evidence type="ECO:0000256" key="5">
    <source>
        <dbReference type="ARBA" id="ARBA00023004"/>
    </source>
</evidence>
<evidence type="ECO:0000256" key="1">
    <source>
        <dbReference type="ARBA" id="ARBA00010342"/>
    </source>
</evidence>
<keyword evidence="6" id="KW-1133">Transmembrane helix</keyword>
<keyword evidence="9" id="KW-1185">Reference proteome</keyword>
<protein>
    <recommendedName>
        <fullName evidence="6">Cytochrome c-type biogenesis protein</fullName>
    </recommendedName>
</protein>
<keyword evidence="2 6" id="KW-0349">Heme</keyword>
<keyword evidence="6" id="KW-0812">Transmembrane</keyword>
<evidence type="ECO:0000256" key="6">
    <source>
        <dbReference type="RuleBase" id="RU364112"/>
    </source>
</evidence>
<keyword evidence="3 6" id="KW-0479">Metal-binding</keyword>
<dbReference type="InterPro" id="IPR005616">
    <property type="entry name" value="CcmH/CycL/Ccl2/NrfF_N"/>
</dbReference>
<keyword evidence="4 6" id="KW-0732">Signal</keyword>
<dbReference type="PANTHER" id="PTHR47870:SF4">
    <property type="entry name" value="CYTOCHROME C-TYPE BIOGENESIS PROTEIN CYCH"/>
    <property type="match status" value="1"/>
</dbReference>
<dbReference type="Gene3D" id="1.10.8.640">
    <property type="entry name" value="Cytochrome C biogenesis protein"/>
    <property type="match status" value="1"/>
</dbReference>
<gene>
    <name evidence="8" type="ORF">SAMN04488075_1120</name>
</gene>
<dbReference type="AlphaFoldDB" id="A0A1H6KVY5"/>
<name>A0A1H6KVY5_9RHOB</name>
<comment type="similarity">
    <text evidence="1 6">Belongs to the CcmH/CycL/Ccl2/NrfF family.</text>
</comment>
<proteinExistence type="inferred from homology"/>
<evidence type="ECO:0000259" key="7">
    <source>
        <dbReference type="Pfam" id="PF03918"/>
    </source>
</evidence>
<dbReference type="Pfam" id="PF03918">
    <property type="entry name" value="CcmH"/>
    <property type="match status" value="1"/>
</dbReference>
<keyword evidence="6" id="KW-0472">Membrane</keyword>
<dbReference type="STRING" id="65735.SAMN04488075_1120"/>
<reference evidence="9" key="1">
    <citation type="submission" date="2016-10" db="EMBL/GenBank/DDBJ databases">
        <authorList>
            <person name="Varghese N."/>
            <person name="Submissions S."/>
        </authorList>
    </citation>
    <scope>NUCLEOTIDE SEQUENCE [LARGE SCALE GENOMIC DNA]</scope>
    <source>
        <strain evidence="9">DSM 11593</strain>
    </source>
</reference>
<dbReference type="InterPro" id="IPR051263">
    <property type="entry name" value="C-type_cytochrome_biogenesis"/>
</dbReference>
<evidence type="ECO:0000313" key="9">
    <source>
        <dbReference type="Proteomes" id="UP000199125"/>
    </source>
</evidence>
<comment type="function">
    <text evidence="6">Possible subunit of a heme lyase.</text>
</comment>
<dbReference type="PANTHER" id="PTHR47870">
    <property type="entry name" value="CYTOCHROME C-TYPE BIOGENESIS PROTEIN CCMH"/>
    <property type="match status" value="1"/>
</dbReference>
<dbReference type="InterPro" id="IPR038297">
    <property type="entry name" value="CcmH/CycL/NrfF/Ccl2_sf"/>
</dbReference>